<reference evidence="1 2" key="1">
    <citation type="journal article" date="2012" name="J. Bacteriol.">
        <title>Genome sequence of benzo(a)pyrene-degrading bacterium Novosphingobium pentaromativorans US6-1.</title>
        <authorList>
            <person name="Luo Y.R."/>
            <person name="Kang S.G."/>
            <person name="Kim S.J."/>
            <person name="Kim M.R."/>
            <person name="Li N."/>
            <person name="Lee J.H."/>
            <person name="Kwon K.K."/>
        </authorList>
    </citation>
    <scope>NUCLEOTIDE SEQUENCE [LARGE SCALE GENOMIC DNA]</scope>
    <source>
        <strain evidence="1 2">US6-1</strain>
    </source>
</reference>
<dbReference type="Proteomes" id="UP000004030">
    <property type="component" value="Unassembled WGS sequence"/>
</dbReference>
<keyword evidence="2" id="KW-1185">Reference proteome</keyword>
<protein>
    <submittedName>
        <fullName evidence="1">Uncharacterized protein</fullName>
    </submittedName>
</protein>
<gene>
    <name evidence="1" type="ORF">NSU_1009</name>
</gene>
<evidence type="ECO:0000313" key="1">
    <source>
        <dbReference type="EMBL" id="EHJ62005.1"/>
    </source>
</evidence>
<proteinExistence type="predicted"/>
<organism evidence="1 2">
    <name type="scientific">Novosphingobium pentaromativorans US6-1</name>
    <dbReference type="NCBI Taxonomy" id="1088721"/>
    <lineage>
        <taxon>Bacteria</taxon>
        <taxon>Pseudomonadati</taxon>
        <taxon>Pseudomonadota</taxon>
        <taxon>Alphaproteobacteria</taxon>
        <taxon>Sphingomonadales</taxon>
        <taxon>Sphingomonadaceae</taxon>
        <taxon>Novosphingobium</taxon>
    </lineage>
</organism>
<dbReference type="AlphaFoldDB" id="G6E9I8"/>
<accession>G6E9I8</accession>
<evidence type="ECO:0000313" key="2">
    <source>
        <dbReference type="Proteomes" id="UP000004030"/>
    </source>
</evidence>
<sequence>MVFAHYRRIINPKGLFPRFGLSIPAQDMLRFTKRKSIVAAVIKK</sequence>
<comment type="caution">
    <text evidence="1">The sequence shown here is derived from an EMBL/GenBank/DDBJ whole genome shotgun (WGS) entry which is preliminary data.</text>
</comment>
<dbReference type="EMBL" id="AGFM01000011">
    <property type="protein sequence ID" value="EHJ62005.1"/>
    <property type="molecule type" value="Genomic_DNA"/>
</dbReference>
<name>G6E9I8_9SPHN</name>